<evidence type="ECO:0000256" key="1">
    <source>
        <dbReference type="SAM" id="MobiDB-lite"/>
    </source>
</evidence>
<organism evidence="3 4">
    <name type="scientific">Neohortaea acidophila</name>
    <dbReference type="NCBI Taxonomy" id="245834"/>
    <lineage>
        <taxon>Eukaryota</taxon>
        <taxon>Fungi</taxon>
        <taxon>Dikarya</taxon>
        <taxon>Ascomycota</taxon>
        <taxon>Pezizomycotina</taxon>
        <taxon>Dothideomycetes</taxon>
        <taxon>Dothideomycetidae</taxon>
        <taxon>Mycosphaerellales</taxon>
        <taxon>Teratosphaeriaceae</taxon>
        <taxon>Neohortaea</taxon>
    </lineage>
</organism>
<accession>A0A6A6Q7Q4</accession>
<feature type="compositionally biased region" description="Basic residues" evidence="1">
    <location>
        <begin position="115"/>
        <end position="124"/>
    </location>
</feature>
<sequence length="203" mass="22908">MADAQLALFLALLLGPTIKLKPPFGQPDKCRARLDWMRRSKPHRLVQRLSQGMTVRWNEATLTRAEEDERYWKEDGGVEEEGGKKDCSRTRAPHAILLLVGGWQVWPRRRKTLRRRDARCRMPKSRSPAQHMPAHPPDLIRPAGREPLNSHVFPATLHHAALVEALLLMTYAIPLVGSNTRLCLPVAYPPTPHVFPSLTASSG</sequence>
<name>A0A6A6Q7Q4_9PEZI</name>
<gene>
    <name evidence="3" type="ORF">BDY17DRAFT_307036</name>
</gene>
<feature type="chain" id="PRO_5025675311" evidence="2">
    <location>
        <begin position="20"/>
        <end position="203"/>
    </location>
</feature>
<keyword evidence="2" id="KW-0732">Signal</keyword>
<proteinExistence type="predicted"/>
<dbReference type="AlphaFoldDB" id="A0A6A6Q7Q4"/>
<reference evidence="3" key="1">
    <citation type="journal article" date="2020" name="Stud. Mycol.">
        <title>101 Dothideomycetes genomes: a test case for predicting lifestyles and emergence of pathogens.</title>
        <authorList>
            <person name="Haridas S."/>
            <person name="Albert R."/>
            <person name="Binder M."/>
            <person name="Bloem J."/>
            <person name="Labutti K."/>
            <person name="Salamov A."/>
            <person name="Andreopoulos B."/>
            <person name="Baker S."/>
            <person name="Barry K."/>
            <person name="Bills G."/>
            <person name="Bluhm B."/>
            <person name="Cannon C."/>
            <person name="Castanera R."/>
            <person name="Culley D."/>
            <person name="Daum C."/>
            <person name="Ezra D."/>
            <person name="Gonzalez J."/>
            <person name="Henrissat B."/>
            <person name="Kuo A."/>
            <person name="Liang C."/>
            <person name="Lipzen A."/>
            <person name="Lutzoni F."/>
            <person name="Magnuson J."/>
            <person name="Mondo S."/>
            <person name="Nolan M."/>
            <person name="Ohm R."/>
            <person name="Pangilinan J."/>
            <person name="Park H.-J."/>
            <person name="Ramirez L."/>
            <person name="Alfaro M."/>
            <person name="Sun H."/>
            <person name="Tritt A."/>
            <person name="Yoshinaga Y."/>
            <person name="Zwiers L.-H."/>
            <person name="Turgeon B."/>
            <person name="Goodwin S."/>
            <person name="Spatafora J."/>
            <person name="Crous P."/>
            <person name="Grigoriev I."/>
        </authorList>
    </citation>
    <scope>NUCLEOTIDE SEQUENCE</scope>
    <source>
        <strain evidence="3">CBS 113389</strain>
    </source>
</reference>
<dbReference type="EMBL" id="MU001631">
    <property type="protein sequence ID" value="KAF2487683.1"/>
    <property type="molecule type" value="Genomic_DNA"/>
</dbReference>
<feature type="signal peptide" evidence="2">
    <location>
        <begin position="1"/>
        <end position="19"/>
    </location>
</feature>
<evidence type="ECO:0000313" key="3">
    <source>
        <dbReference type="EMBL" id="KAF2487683.1"/>
    </source>
</evidence>
<dbReference type="RefSeq" id="XP_033594252.1">
    <property type="nucleotide sequence ID" value="XM_033735088.1"/>
</dbReference>
<feature type="region of interest" description="Disordered" evidence="1">
    <location>
        <begin position="115"/>
        <end position="136"/>
    </location>
</feature>
<dbReference type="Proteomes" id="UP000799767">
    <property type="component" value="Unassembled WGS sequence"/>
</dbReference>
<dbReference type="GeneID" id="54476090"/>
<evidence type="ECO:0000256" key="2">
    <source>
        <dbReference type="SAM" id="SignalP"/>
    </source>
</evidence>
<protein>
    <submittedName>
        <fullName evidence="3">Uncharacterized protein</fullName>
    </submittedName>
</protein>
<evidence type="ECO:0000313" key="4">
    <source>
        <dbReference type="Proteomes" id="UP000799767"/>
    </source>
</evidence>
<keyword evidence="4" id="KW-1185">Reference proteome</keyword>